<name>A0A381UBM2_9ZZZZ</name>
<sequence>VIEVATGVGGVGGVGGAVGELLSSPHAVSSSTAATACSLNLRVLFGFRDHMPHKMQCGFVPPL</sequence>
<gene>
    <name evidence="1" type="ORF">METZ01_LOCUS77995</name>
</gene>
<dbReference type="EMBL" id="UINC01006047">
    <property type="protein sequence ID" value="SVA25141.1"/>
    <property type="molecule type" value="Genomic_DNA"/>
</dbReference>
<evidence type="ECO:0000313" key="1">
    <source>
        <dbReference type="EMBL" id="SVA25141.1"/>
    </source>
</evidence>
<accession>A0A381UBM2</accession>
<protein>
    <submittedName>
        <fullName evidence="1">Uncharacterized protein</fullName>
    </submittedName>
</protein>
<dbReference type="AlphaFoldDB" id="A0A381UBM2"/>
<feature type="non-terminal residue" evidence="1">
    <location>
        <position position="1"/>
    </location>
</feature>
<organism evidence="1">
    <name type="scientific">marine metagenome</name>
    <dbReference type="NCBI Taxonomy" id="408172"/>
    <lineage>
        <taxon>unclassified sequences</taxon>
        <taxon>metagenomes</taxon>
        <taxon>ecological metagenomes</taxon>
    </lineage>
</organism>
<proteinExistence type="predicted"/>
<reference evidence="1" key="1">
    <citation type="submission" date="2018-05" db="EMBL/GenBank/DDBJ databases">
        <authorList>
            <person name="Lanie J.A."/>
            <person name="Ng W.-L."/>
            <person name="Kazmierczak K.M."/>
            <person name="Andrzejewski T.M."/>
            <person name="Davidsen T.M."/>
            <person name="Wayne K.J."/>
            <person name="Tettelin H."/>
            <person name="Glass J.I."/>
            <person name="Rusch D."/>
            <person name="Podicherti R."/>
            <person name="Tsui H.-C.T."/>
            <person name="Winkler M.E."/>
        </authorList>
    </citation>
    <scope>NUCLEOTIDE SEQUENCE</scope>
</reference>